<dbReference type="PANTHER" id="PTHR21248:SF23">
    <property type="entry name" value="CARDIOLIPIN SYNTHASE B"/>
    <property type="match status" value="1"/>
</dbReference>
<dbReference type="CDD" id="cd09110">
    <property type="entry name" value="PLDc_CLS_1"/>
    <property type="match status" value="1"/>
</dbReference>
<organism evidence="2 3">
    <name type="scientific">Pseudomonas flexibilis</name>
    <dbReference type="NCBI Taxonomy" id="706570"/>
    <lineage>
        <taxon>Bacteria</taxon>
        <taxon>Pseudomonadati</taxon>
        <taxon>Pseudomonadota</taxon>
        <taxon>Gammaproteobacteria</taxon>
        <taxon>Pseudomonadales</taxon>
        <taxon>Pseudomonadaceae</taxon>
        <taxon>Pseudomonas</taxon>
    </lineage>
</organism>
<dbReference type="GO" id="GO:0008808">
    <property type="term" value="F:cardiolipin synthase activity"/>
    <property type="evidence" value="ECO:0007669"/>
    <property type="project" value="TreeGrafter"/>
</dbReference>
<sequence length="387" mass="45329">MRSGAVFPWRGDNRFELLVDGARFFPRMLDAIAAAQRQVELELYLVEDGKCFDQLRTALVDAAHRGVQVRCLFDSFGCLKLSPANRQALVDAGVQLRLYNPVRWRRGLRNLFRDHRKILLVDDVVGYVGGTGATDEFWNPDQPQDSWHEVMVEMHGPLLGDWRSLFEYQWRCCGERRFWRPVEPLQPARLPPPPAKRRGLGRLAYAAARQHRDILRALLRSLGQSRRQVLFATPYFLPTRKVRRALMRAARRGIEVRLLLTGQRTDHPAVRYAGHRYYPRLLRAGVRIFEYEPRFLHAKMVLVDDWVSIGSCNFDHWNLRWNLEANLEAFDPSLCQAVAQCFEQDFAQSKEITLVDFQNRPLPLRLYQRLWGWLDRIVINLLDQRRD</sequence>
<reference evidence="2 3" key="1">
    <citation type="submission" date="2014-11" db="EMBL/GenBank/DDBJ databases">
        <title>Genome sequence of Pseudomonas tuomuerensis JCM 14085.</title>
        <authorList>
            <person name="Shin S.-K."/>
            <person name="Yi H."/>
        </authorList>
    </citation>
    <scope>NUCLEOTIDE SEQUENCE [LARGE SCALE GENOMIC DNA]</scope>
    <source>
        <strain evidence="2 3">JCM 14085</strain>
    </source>
</reference>
<dbReference type="Pfam" id="PF13091">
    <property type="entry name" value="PLDc_2"/>
    <property type="match status" value="2"/>
</dbReference>
<dbReference type="RefSeq" id="WP_039605655.1">
    <property type="nucleotide sequence ID" value="NZ_FMUP01000008.1"/>
</dbReference>
<keyword evidence="3" id="KW-1185">Reference proteome</keyword>
<evidence type="ECO:0000313" key="3">
    <source>
        <dbReference type="Proteomes" id="UP000030980"/>
    </source>
</evidence>
<name>A0A0B3C3M8_9PSED</name>
<feature type="domain" description="PLD phosphodiesterase" evidence="1">
    <location>
        <begin position="292"/>
        <end position="318"/>
    </location>
</feature>
<dbReference type="STRING" id="706570.PT85_00510"/>
<accession>A0A0B3C3M8</accession>
<dbReference type="PROSITE" id="PS50035">
    <property type="entry name" value="PLD"/>
    <property type="match status" value="2"/>
</dbReference>
<evidence type="ECO:0000259" key="1">
    <source>
        <dbReference type="PROSITE" id="PS50035"/>
    </source>
</evidence>
<dbReference type="InterPro" id="IPR001736">
    <property type="entry name" value="PLipase_D/transphosphatidylase"/>
</dbReference>
<dbReference type="SMART" id="SM00155">
    <property type="entry name" value="PLDc"/>
    <property type="match status" value="2"/>
</dbReference>
<comment type="caution">
    <text evidence="2">The sequence shown here is derived from an EMBL/GenBank/DDBJ whole genome shotgun (WGS) entry which is preliminary data.</text>
</comment>
<dbReference type="Proteomes" id="UP000030980">
    <property type="component" value="Unassembled WGS sequence"/>
</dbReference>
<dbReference type="InterPro" id="IPR025202">
    <property type="entry name" value="PLD-like_dom"/>
</dbReference>
<dbReference type="SUPFAM" id="SSF56024">
    <property type="entry name" value="Phospholipase D/nuclease"/>
    <property type="match status" value="2"/>
</dbReference>
<dbReference type="CDD" id="cd09159">
    <property type="entry name" value="PLDc_ybhO_like_2"/>
    <property type="match status" value="1"/>
</dbReference>
<proteinExistence type="predicted"/>
<protein>
    <submittedName>
        <fullName evidence="2">Phospholipase</fullName>
    </submittedName>
</protein>
<feature type="domain" description="PLD phosphodiesterase" evidence="1">
    <location>
        <begin position="110"/>
        <end position="137"/>
    </location>
</feature>
<dbReference type="GO" id="GO:0032049">
    <property type="term" value="P:cardiolipin biosynthetic process"/>
    <property type="evidence" value="ECO:0007669"/>
    <property type="project" value="UniProtKB-ARBA"/>
</dbReference>
<dbReference type="AlphaFoldDB" id="A0A0B3C3M8"/>
<dbReference type="EMBL" id="JTAK01000001">
    <property type="protein sequence ID" value="KHO66107.1"/>
    <property type="molecule type" value="Genomic_DNA"/>
</dbReference>
<dbReference type="Gene3D" id="3.30.870.10">
    <property type="entry name" value="Endonuclease Chain A"/>
    <property type="match status" value="2"/>
</dbReference>
<evidence type="ECO:0000313" key="2">
    <source>
        <dbReference type="EMBL" id="KHO66107.1"/>
    </source>
</evidence>
<dbReference type="OrthoDB" id="9762009at2"/>
<dbReference type="GO" id="GO:0016020">
    <property type="term" value="C:membrane"/>
    <property type="evidence" value="ECO:0007669"/>
    <property type="project" value="TreeGrafter"/>
</dbReference>
<dbReference type="PANTHER" id="PTHR21248">
    <property type="entry name" value="CARDIOLIPIN SYNTHASE"/>
    <property type="match status" value="1"/>
</dbReference>
<gene>
    <name evidence="2" type="ORF">PT85_00510</name>
</gene>